<dbReference type="EMBL" id="UINC01000416">
    <property type="protein sequence ID" value="SUZ54915.1"/>
    <property type="molecule type" value="Genomic_DNA"/>
</dbReference>
<evidence type="ECO:0000313" key="2">
    <source>
        <dbReference type="EMBL" id="SUZ54915.1"/>
    </source>
</evidence>
<dbReference type="AlphaFoldDB" id="A0A381NK33"/>
<dbReference type="PANTHER" id="PTHR39650">
    <property type="entry name" value="CDP-ARCHAEOL SYNTHASE"/>
    <property type="match status" value="1"/>
</dbReference>
<keyword evidence="1" id="KW-0472">Membrane</keyword>
<feature type="transmembrane region" description="Helical" evidence="1">
    <location>
        <begin position="86"/>
        <end position="106"/>
    </location>
</feature>
<dbReference type="InterPro" id="IPR032690">
    <property type="entry name" value="CarS"/>
</dbReference>
<organism evidence="2">
    <name type="scientific">marine metagenome</name>
    <dbReference type="NCBI Taxonomy" id="408172"/>
    <lineage>
        <taxon>unclassified sequences</taxon>
        <taxon>metagenomes</taxon>
        <taxon>ecological metagenomes</taxon>
    </lineage>
</organism>
<evidence type="ECO:0008006" key="3">
    <source>
        <dbReference type="Google" id="ProtNLM"/>
    </source>
</evidence>
<gene>
    <name evidence="2" type="ORF">METZ01_LOCUS7769</name>
</gene>
<proteinExistence type="predicted"/>
<dbReference type="PANTHER" id="PTHR39650:SF1">
    <property type="entry name" value="CDP-ARCHAEOL SYNTHASE"/>
    <property type="match status" value="1"/>
</dbReference>
<feature type="transmembrane region" description="Helical" evidence="1">
    <location>
        <begin position="136"/>
        <end position="157"/>
    </location>
</feature>
<keyword evidence="1" id="KW-1133">Transmembrane helix</keyword>
<protein>
    <recommendedName>
        <fullName evidence="3">CDP-archaeol synthase</fullName>
    </recommendedName>
</protein>
<accession>A0A381NK33</accession>
<feature type="transmembrane region" description="Helical" evidence="1">
    <location>
        <begin position="26"/>
        <end position="44"/>
    </location>
</feature>
<name>A0A381NK33_9ZZZZ</name>
<reference evidence="2" key="1">
    <citation type="submission" date="2018-05" db="EMBL/GenBank/DDBJ databases">
        <authorList>
            <person name="Lanie J.A."/>
            <person name="Ng W.-L."/>
            <person name="Kazmierczak K.M."/>
            <person name="Andrzejewski T.M."/>
            <person name="Davidsen T.M."/>
            <person name="Wayne K.J."/>
            <person name="Tettelin H."/>
            <person name="Glass J.I."/>
            <person name="Rusch D."/>
            <person name="Podicherti R."/>
            <person name="Tsui H.-C.T."/>
            <person name="Winkler M.E."/>
        </authorList>
    </citation>
    <scope>NUCLEOTIDE SEQUENCE</scope>
</reference>
<keyword evidence="1" id="KW-0812">Transmembrane</keyword>
<sequence length="238" mass="25414">MESISFRDVRKFNRPSDLLNPMASEYSPFIAPLLVLWLYLPGYLSNTTAMLGGKWIPEMTGMVVKPIDGGRVHGDGNRLLGDGKTWNGLVGGTLGGGLLGMLTHALSSGSEDSDAPFIDPMTGVTSDAWFWLGGEWGAVFVLGCVLGFGCMVGDSAGSFVKRRLGHKREGDESSEAPLLDTLPFAVSTFLFGQLLLDPSIVGSSDLVMGMAILLLITPVIHRAFNLLGYSLGLKSVPY</sequence>
<evidence type="ECO:0000256" key="1">
    <source>
        <dbReference type="SAM" id="Phobius"/>
    </source>
</evidence>
<dbReference type="Pfam" id="PF01864">
    <property type="entry name" value="CarS-like"/>
    <property type="match status" value="1"/>
</dbReference>